<evidence type="ECO:0000256" key="1">
    <source>
        <dbReference type="SAM" id="MobiDB-lite"/>
    </source>
</evidence>
<feature type="compositionally biased region" description="Basic and acidic residues" evidence="1">
    <location>
        <begin position="153"/>
        <end position="170"/>
    </location>
</feature>
<name>A0A9W8HGG7_9FUNG</name>
<dbReference type="Proteomes" id="UP001140217">
    <property type="component" value="Unassembled WGS sequence"/>
</dbReference>
<feature type="compositionally biased region" description="Basic residues" evidence="1">
    <location>
        <begin position="114"/>
        <end position="128"/>
    </location>
</feature>
<feature type="region of interest" description="Disordered" evidence="1">
    <location>
        <begin position="86"/>
        <end position="170"/>
    </location>
</feature>
<dbReference type="GO" id="GO:0019901">
    <property type="term" value="F:protein kinase binding"/>
    <property type="evidence" value="ECO:0007669"/>
    <property type="project" value="TreeGrafter"/>
</dbReference>
<dbReference type="GO" id="GO:0005730">
    <property type="term" value="C:nucleolus"/>
    <property type="evidence" value="ECO:0007669"/>
    <property type="project" value="TreeGrafter"/>
</dbReference>
<evidence type="ECO:0000313" key="2">
    <source>
        <dbReference type="EMBL" id="KAJ2785420.1"/>
    </source>
</evidence>
<organism evidence="2 3">
    <name type="scientific">Coemansia javaensis</name>
    <dbReference type="NCBI Taxonomy" id="2761396"/>
    <lineage>
        <taxon>Eukaryota</taxon>
        <taxon>Fungi</taxon>
        <taxon>Fungi incertae sedis</taxon>
        <taxon>Zoopagomycota</taxon>
        <taxon>Kickxellomycotina</taxon>
        <taxon>Kickxellomycetes</taxon>
        <taxon>Kickxellales</taxon>
        <taxon>Kickxellaceae</taxon>
        <taxon>Coemansia</taxon>
    </lineage>
</organism>
<reference evidence="2" key="1">
    <citation type="submission" date="2022-07" db="EMBL/GenBank/DDBJ databases">
        <title>Phylogenomic reconstructions and comparative analyses of Kickxellomycotina fungi.</title>
        <authorList>
            <person name="Reynolds N.K."/>
            <person name="Stajich J.E."/>
            <person name="Barry K."/>
            <person name="Grigoriev I.V."/>
            <person name="Crous P."/>
            <person name="Smith M.E."/>
        </authorList>
    </citation>
    <scope>NUCLEOTIDE SEQUENCE</scope>
    <source>
        <strain evidence="2">NBRC 105414</strain>
    </source>
</reference>
<dbReference type="EMBL" id="JANBUL010000011">
    <property type="protein sequence ID" value="KAJ2785420.1"/>
    <property type="molecule type" value="Genomic_DNA"/>
</dbReference>
<comment type="caution">
    <text evidence="2">The sequence shown here is derived from an EMBL/GenBank/DDBJ whole genome shotgun (WGS) entry which is preliminary data.</text>
</comment>
<dbReference type="PANTHER" id="PTHR13507">
    <property type="entry name" value="PRKR-INTERACTING PROTEIN 1"/>
    <property type="match status" value="1"/>
</dbReference>
<dbReference type="GO" id="GO:0004860">
    <property type="term" value="F:protein kinase inhibitor activity"/>
    <property type="evidence" value="ECO:0007669"/>
    <property type="project" value="TreeGrafter"/>
</dbReference>
<dbReference type="AlphaFoldDB" id="A0A9W8HGG7"/>
<feature type="compositionally biased region" description="Basic and acidic residues" evidence="1">
    <location>
        <begin position="93"/>
        <end position="113"/>
    </location>
</feature>
<feature type="region of interest" description="Disordered" evidence="1">
    <location>
        <begin position="1"/>
        <end position="71"/>
    </location>
</feature>
<gene>
    <name evidence="2" type="primary">PRKRIP1</name>
    <name evidence="2" type="ORF">H4R18_000503</name>
</gene>
<proteinExistence type="predicted"/>
<sequence>MASDGEDTHPRKRPTLADKQRSQIDRLMRNIDKPIDISGPAKAAPRAPPEIVLNVRGSSAGAGSSDFSIYRDLRRKENQRLRLMEAEAAQDAAQERFAREAEALRRRDEDRTAKNRAKRQKRKTKSAKHAPASQSDPGRLDPERPDPSQPDPGRPDPGRPESDAEKTAPA</sequence>
<dbReference type="Pfam" id="PF06658">
    <property type="entry name" value="DUF1168"/>
    <property type="match status" value="1"/>
</dbReference>
<dbReference type="OrthoDB" id="10067079at2759"/>
<evidence type="ECO:0000313" key="3">
    <source>
        <dbReference type="Proteomes" id="UP001140217"/>
    </source>
</evidence>
<accession>A0A9W8HGG7</accession>
<dbReference type="GO" id="GO:0003725">
    <property type="term" value="F:double-stranded RNA binding"/>
    <property type="evidence" value="ECO:0007669"/>
    <property type="project" value="InterPro"/>
</dbReference>
<feature type="compositionally biased region" description="Basic and acidic residues" evidence="1">
    <location>
        <begin position="15"/>
        <end position="35"/>
    </location>
</feature>
<dbReference type="InterPro" id="IPR009548">
    <property type="entry name" value="Prkrip1"/>
</dbReference>
<dbReference type="PANTHER" id="PTHR13507:SF0">
    <property type="entry name" value="PRKR-INTERACTING PROTEIN 1"/>
    <property type="match status" value="1"/>
</dbReference>
<keyword evidence="3" id="KW-1185">Reference proteome</keyword>
<protein>
    <submittedName>
        <fullName evidence="2">PRKR-interacting protein 1</fullName>
    </submittedName>
</protein>